<dbReference type="PANTHER" id="PTHR12874">
    <property type="entry name" value="F-BOX ONLY PROTEIN 48-RELATED"/>
    <property type="match status" value="1"/>
</dbReference>
<feature type="domain" description="F-box" evidence="3">
    <location>
        <begin position="195"/>
        <end position="245"/>
    </location>
</feature>
<dbReference type="GO" id="GO:0005737">
    <property type="term" value="C:cytoplasm"/>
    <property type="evidence" value="ECO:0007669"/>
    <property type="project" value="TreeGrafter"/>
</dbReference>
<evidence type="ECO:0000259" key="3">
    <source>
        <dbReference type="PROSITE" id="PS50181"/>
    </source>
</evidence>
<accession>A0A9W4HAS8</accession>
<organism evidence="4 5">
    <name type="scientific">Penicillium olsonii</name>
    <dbReference type="NCBI Taxonomy" id="99116"/>
    <lineage>
        <taxon>Eukaryota</taxon>
        <taxon>Fungi</taxon>
        <taxon>Dikarya</taxon>
        <taxon>Ascomycota</taxon>
        <taxon>Pezizomycotina</taxon>
        <taxon>Eurotiomycetes</taxon>
        <taxon>Eurotiomycetidae</taxon>
        <taxon>Eurotiales</taxon>
        <taxon>Aspergillaceae</taxon>
        <taxon>Penicillium</taxon>
    </lineage>
</organism>
<evidence type="ECO:0000256" key="1">
    <source>
        <dbReference type="ARBA" id="ARBA00022786"/>
    </source>
</evidence>
<protein>
    <recommendedName>
        <fullName evidence="3">F-box domain-containing protein</fullName>
    </recommendedName>
</protein>
<feature type="region of interest" description="Disordered" evidence="2">
    <location>
        <begin position="377"/>
        <end position="400"/>
    </location>
</feature>
<dbReference type="Gene3D" id="1.20.1280.50">
    <property type="match status" value="1"/>
</dbReference>
<dbReference type="GO" id="GO:0031146">
    <property type="term" value="P:SCF-dependent proteasomal ubiquitin-dependent protein catabolic process"/>
    <property type="evidence" value="ECO:0007669"/>
    <property type="project" value="TreeGrafter"/>
</dbReference>
<dbReference type="Pfam" id="PF19270">
    <property type="entry name" value="FBO_C"/>
    <property type="match status" value="1"/>
</dbReference>
<evidence type="ECO:0000313" key="5">
    <source>
        <dbReference type="Proteomes" id="UP001153618"/>
    </source>
</evidence>
<name>A0A9W4HAS8_PENOL</name>
<dbReference type="InterPro" id="IPR001810">
    <property type="entry name" value="F-box_dom"/>
</dbReference>
<keyword evidence="5" id="KW-1185">Reference proteome</keyword>
<dbReference type="Proteomes" id="UP001153618">
    <property type="component" value="Unassembled WGS sequence"/>
</dbReference>
<evidence type="ECO:0000256" key="2">
    <source>
        <dbReference type="SAM" id="MobiDB-lite"/>
    </source>
</evidence>
<dbReference type="InterPro" id="IPR036047">
    <property type="entry name" value="F-box-like_dom_sf"/>
</dbReference>
<dbReference type="FunFam" id="1.20.1280.50:FF:000052">
    <property type="entry name" value="F-box protein (Pof7), putative"/>
    <property type="match status" value="1"/>
</dbReference>
<feature type="compositionally biased region" description="Basic and acidic residues" evidence="2">
    <location>
        <begin position="45"/>
        <end position="54"/>
    </location>
</feature>
<feature type="region of interest" description="Disordered" evidence="2">
    <location>
        <begin position="1"/>
        <end position="71"/>
    </location>
</feature>
<gene>
    <name evidence="4" type="ORF">POLS_LOCUS848</name>
</gene>
<evidence type="ECO:0000313" key="4">
    <source>
        <dbReference type="EMBL" id="CAG7964371.1"/>
    </source>
</evidence>
<dbReference type="SUPFAM" id="SSF81383">
    <property type="entry name" value="F-box domain"/>
    <property type="match status" value="1"/>
</dbReference>
<dbReference type="GO" id="GO:0019005">
    <property type="term" value="C:SCF ubiquitin ligase complex"/>
    <property type="evidence" value="ECO:0007669"/>
    <property type="project" value="TreeGrafter"/>
</dbReference>
<dbReference type="PANTHER" id="PTHR12874:SF9">
    <property type="entry name" value="F-BOX ONLY PROTEIN 48"/>
    <property type="match status" value="1"/>
</dbReference>
<dbReference type="PROSITE" id="PS50181">
    <property type="entry name" value="FBOX"/>
    <property type="match status" value="1"/>
</dbReference>
<proteinExistence type="predicted"/>
<sequence>MEDNAELESFRRQWREEVTRRSKPKTGTPPAPTPTAPPLSRLPPTRHEAAHRNEVEEEGPPLASFDPDELAQQVGELSVQPAEEDFSRREAVEPTSALEHFERAVEKEAEGNLGDSLTHYRKAYRLDSAVDKSYRNKHYSHVWKRPNQPTPAQATTTQLQAAEVETVPTQELIASFAHLPIPQAESIIENTPPPPCPIAAMPSEVIAEILNHVALDDPSTFARMALVCKRMAYHFAHDQPTWKGLCQASKFGFGGMHYDFACDVLGLPIYTLGSRYTPFPKDEPVEVPPPLSSWRQVFQSLPRIRYTGVYISTVNYTRPGATAAYSNVSWNSPIHIVTYYRYLRFYPDGSVISLLTSTEPVDVVPYISRENVAAALTPANRKHKRNASDHGQSLSGAADPLPAVASNALKHARRGRWHLASPTNTPEPSDSAWKPESGATEKPLLSDQRDIIIETEGVDSRYVNTMHLSLRSSTIPKAAQASPAPPNPSKNTKLAWKGFWSYNKISEEWGEFGIPNDRAYVFRRVRGWGLE</sequence>
<dbReference type="AlphaFoldDB" id="A0A9W4HAS8"/>
<feature type="compositionally biased region" description="Pro residues" evidence="2">
    <location>
        <begin position="27"/>
        <end position="41"/>
    </location>
</feature>
<keyword evidence="1" id="KW-0833">Ubl conjugation pathway</keyword>
<comment type="caution">
    <text evidence="4">The sequence shown here is derived from an EMBL/GenBank/DDBJ whole genome shotgun (WGS) entry which is preliminary data.</text>
</comment>
<dbReference type="InterPro" id="IPR045464">
    <property type="entry name" value="Hrt3/FBXO9_C"/>
</dbReference>
<feature type="compositionally biased region" description="Basic and acidic residues" evidence="2">
    <location>
        <begin position="8"/>
        <end position="20"/>
    </location>
</feature>
<feature type="region of interest" description="Disordered" evidence="2">
    <location>
        <begin position="418"/>
        <end position="447"/>
    </location>
</feature>
<dbReference type="EMBL" id="CAJVOS010000008">
    <property type="protein sequence ID" value="CAG7964371.1"/>
    <property type="molecule type" value="Genomic_DNA"/>
</dbReference>
<reference evidence="4" key="1">
    <citation type="submission" date="2021-07" db="EMBL/GenBank/DDBJ databases">
        <authorList>
            <person name="Branca A.L. A."/>
        </authorList>
    </citation>
    <scope>NUCLEOTIDE SEQUENCE</scope>
</reference>
<dbReference type="OrthoDB" id="2117972at2759"/>